<dbReference type="SMART" id="SM00729">
    <property type="entry name" value="Elp3"/>
    <property type="match status" value="1"/>
</dbReference>
<keyword evidence="5" id="KW-0408">Iron</keyword>
<dbReference type="SFLD" id="SFLDG01086">
    <property type="entry name" value="elongater_protein-like"/>
    <property type="match status" value="1"/>
</dbReference>
<evidence type="ECO:0000256" key="4">
    <source>
        <dbReference type="ARBA" id="ARBA00022723"/>
    </source>
</evidence>
<dbReference type="SUPFAM" id="SSF102114">
    <property type="entry name" value="Radical SAM enzymes"/>
    <property type="match status" value="1"/>
</dbReference>
<gene>
    <name evidence="8" type="ORF">H8718_02510</name>
</gene>
<dbReference type="GO" id="GO:0003824">
    <property type="term" value="F:catalytic activity"/>
    <property type="evidence" value="ECO:0007669"/>
    <property type="project" value="InterPro"/>
</dbReference>
<dbReference type="Proteomes" id="UP000655830">
    <property type="component" value="Unassembled WGS sequence"/>
</dbReference>
<dbReference type="InterPro" id="IPR005911">
    <property type="entry name" value="YhcC-like"/>
</dbReference>
<feature type="domain" description="Radical SAM core" evidence="7">
    <location>
        <begin position="17"/>
        <end position="258"/>
    </location>
</feature>
<sequence>MSKLRRFYSLNEFLQERHGGKVIKLSLDGGFTCPNRDGKVAKGGCIFCSSRGSGDFTSHMAPSITEQMKDSITLLSNKWPNVNKYMAYFQSYSNTYAPLSVLKAKYEEALNFPNVVGIAIATRPDCLSDEIIDYLAELNTRTHLWIELGLQTIHAHTSAFINRGHDLACFDEAVHKLHAKGIEVVAHMIIGLPGETIEDQLETARYMAKLPLQGVKLHMLHIVDNAPLGKLYLKEPFDLLTEDEYVVLIGEILKILPSDFVIHRLTGDGDKKHLIAPLWTTRKTLVLNHIHKYLKENNIYQGCL</sequence>
<dbReference type="PANTHER" id="PTHR11135:SF1">
    <property type="entry name" value="PROTEIN YHCC"/>
    <property type="match status" value="1"/>
</dbReference>
<keyword evidence="4" id="KW-0479">Metal-binding</keyword>
<proteinExistence type="predicted"/>
<dbReference type="InterPro" id="IPR058240">
    <property type="entry name" value="rSAM_sf"/>
</dbReference>
<dbReference type="Pfam" id="PF04055">
    <property type="entry name" value="Radical_SAM"/>
    <property type="match status" value="1"/>
</dbReference>
<evidence type="ECO:0000256" key="1">
    <source>
        <dbReference type="ARBA" id="ARBA00001966"/>
    </source>
</evidence>
<evidence type="ECO:0000259" key="7">
    <source>
        <dbReference type="PROSITE" id="PS51918"/>
    </source>
</evidence>
<dbReference type="AlphaFoldDB" id="A0A926EDP9"/>
<dbReference type="GO" id="GO:0046872">
    <property type="term" value="F:metal ion binding"/>
    <property type="evidence" value="ECO:0007669"/>
    <property type="project" value="UniProtKB-KW"/>
</dbReference>
<keyword evidence="6" id="KW-0411">Iron-sulfur</keyword>
<dbReference type="InterPro" id="IPR039661">
    <property type="entry name" value="ELP3"/>
</dbReference>
<keyword evidence="9" id="KW-1185">Reference proteome</keyword>
<evidence type="ECO:0000256" key="3">
    <source>
        <dbReference type="ARBA" id="ARBA00022691"/>
    </source>
</evidence>
<dbReference type="PANTHER" id="PTHR11135">
    <property type="entry name" value="HISTONE ACETYLTRANSFERASE-RELATED"/>
    <property type="match status" value="1"/>
</dbReference>
<dbReference type="InterPro" id="IPR023404">
    <property type="entry name" value="rSAM_horseshoe"/>
</dbReference>
<dbReference type="Gene3D" id="3.80.30.20">
    <property type="entry name" value="tm_1862 like domain"/>
    <property type="match status" value="1"/>
</dbReference>
<dbReference type="GO" id="GO:0051539">
    <property type="term" value="F:4 iron, 4 sulfur cluster binding"/>
    <property type="evidence" value="ECO:0007669"/>
    <property type="project" value="UniProtKB-KW"/>
</dbReference>
<dbReference type="InterPro" id="IPR006638">
    <property type="entry name" value="Elp3/MiaA/NifB-like_rSAM"/>
</dbReference>
<keyword evidence="3" id="KW-0949">S-adenosyl-L-methionine</keyword>
<dbReference type="SFLD" id="SFLDG01091">
    <property type="entry name" value="uncharacterized_CHP01210-like"/>
    <property type="match status" value="1"/>
</dbReference>
<dbReference type="InterPro" id="IPR032432">
    <property type="entry name" value="Radical_SAM_C"/>
</dbReference>
<accession>A0A926EDP9</accession>
<protein>
    <submittedName>
        <fullName evidence="8">TIGR01212 family radical SAM protein</fullName>
    </submittedName>
</protein>
<dbReference type="PROSITE" id="PS51918">
    <property type="entry name" value="RADICAL_SAM"/>
    <property type="match status" value="1"/>
</dbReference>
<dbReference type="InterPro" id="IPR007197">
    <property type="entry name" value="rSAM"/>
</dbReference>
<evidence type="ECO:0000313" key="8">
    <source>
        <dbReference type="EMBL" id="MBC8578404.1"/>
    </source>
</evidence>
<evidence type="ECO:0000256" key="6">
    <source>
        <dbReference type="ARBA" id="ARBA00023014"/>
    </source>
</evidence>
<dbReference type="SFLD" id="SFLDS00029">
    <property type="entry name" value="Radical_SAM"/>
    <property type="match status" value="1"/>
</dbReference>
<evidence type="ECO:0000256" key="5">
    <source>
        <dbReference type="ARBA" id="ARBA00023004"/>
    </source>
</evidence>
<dbReference type="RefSeq" id="WP_177671529.1">
    <property type="nucleotide sequence ID" value="NZ_JACRSY010000003.1"/>
</dbReference>
<dbReference type="NCBIfam" id="TIGR01212">
    <property type="entry name" value="TIGR01212 family radical SAM protein"/>
    <property type="match status" value="1"/>
</dbReference>
<organism evidence="8 9">
    <name type="scientific">Zhenhengia yiwuensis</name>
    <dbReference type="NCBI Taxonomy" id="2763666"/>
    <lineage>
        <taxon>Bacteria</taxon>
        <taxon>Bacillati</taxon>
        <taxon>Bacillota</taxon>
        <taxon>Clostridia</taxon>
        <taxon>Lachnospirales</taxon>
        <taxon>Lachnospiraceae</taxon>
        <taxon>Zhenhengia</taxon>
    </lineage>
</organism>
<evidence type="ECO:0000313" key="9">
    <source>
        <dbReference type="Proteomes" id="UP000655830"/>
    </source>
</evidence>
<dbReference type="Pfam" id="PF16199">
    <property type="entry name" value="Radical_SAM_C"/>
    <property type="match status" value="1"/>
</dbReference>
<comment type="caution">
    <text evidence="8">The sequence shown here is derived from an EMBL/GenBank/DDBJ whole genome shotgun (WGS) entry which is preliminary data.</text>
</comment>
<comment type="cofactor">
    <cofactor evidence="1">
        <name>[4Fe-4S] cluster</name>
        <dbReference type="ChEBI" id="CHEBI:49883"/>
    </cofactor>
</comment>
<reference evidence="8" key="1">
    <citation type="submission" date="2020-08" db="EMBL/GenBank/DDBJ databases">
        <title>Genome public.</title>
        <authorList>
            <person name="Liu C."/>
            <person name="Sun Q."/>
        </authorList>
    </citation>
    <scope>NUCLEOTIDE SEQUENCE</scope>
    <source>
        <strain evidence="8">NSJ-12</strain>
    </source>
</reference>
<dbReference type="EMBL" id="JACRSY010000003">
    <property type="protein sequence ID" value="MBC8578404.1"/>
    <property type="molecule type" value="Genomic_DNA"/>
</dbReference>
<evidence type="ECO:0000256" key="2">
    <source>
        <dbReference type="ARBA" id="ARBA00022485"/>
    </source>
</evidence>
<name>A0A926EDP9_9FIRM</name>
<keyword evidence="2" id="KW-0004">4Fe-4S</keyword>